<dbReference type="InterPro" id="IPR036095">
    <property type="entry name" value="PTS_EIIB-like_sf"/>
</dbReference>
<dbReference type="PANTHER" id="PTHR34581:SF2">
    <property type="entry name" value="PTS SYSTEM N,N'-DIACETYLCHITOBIOSE-SPECIFIC EIIB COMPONENT"/>
    <property type="match status" value="1"/>
</dbReference>
<keyword evidence="6" id="KW-0418">Kinase</keyword>
<dbReference type="SUPFAM" id="SSF52794">
    <property type="entry name" value="PTS system IIB component-like"/>
    <property type="match status" value="1"/>
</dbReference>
<dbReference type="InterPro" id="IPR003501">
    <property type="entry name" value="PTS_EIIB_2/3"/>
</dbReference>
<protein>
    <recommendedName>
        <fullName evidence="8">PTS EIIB type-3 domain-containing protein</fullName>
    </recommendedName>
</protein>
<dbReference type="Proteomes" id="UP000000260">
    <property type="component" value="Chromosome"/>
</dbReference>
<dbReference type="GO" id="GO:0016301">
    <property type="term" value="F:kinase activity"/>
    <property type="evidence" value="ECO:0007669"/>
    <property type="project" value="UniProtKB-KW"/>
</dbReference>
<organism evidence="9 10">
    <name type="scientific">Cronobacter sakazakii (strain ATCC BAA-894)</name>
    <name type="common">Enterobacter sakazakii</name>
    <dbReference type="NCBI Taxonomy" id="290339"/>
    <lineage>
        <taxon>Bacteria</taxon>
        <taxon>Pseudomonadati</taxon>
        <taxon>Pseudomonadota</taxon>
        <taxon>Gammaproteobacteria</taxon>
        <taxon>Enterobacterales</taxon>
        <taxon>Enterobacteriaceae</taxon>
        <taxon>Cronobacter</taxon>
    </lineage>
</organism>
<keyword evidence="1" id="KW-0813">Transport</keyword>
<evidence type="ECO:0000256" key="1">
    <source>
        <dbReference type="ARBA" id="ARBA00022448"/>
    </source>
</evidence>
<dbReference type="Gene3D" id="3.40.50.2300">
    <property type="match status" value="1"/>
</dbReference>
<evidence type="ECO:0000256" key="2">
    <source>
        <dbReference type="ARBA" id="ARBA00022553"/>
    </source>
</evidence>
<name>A7MQQ4_CROS8</name>
<accession>A7MQQ4</accession>
<evidence type="ECO:0000256" key="3">
    <source>
        <dbReference type="ARBA" id="ARBA00022597"/>
    </source>
</evidence>
<dbReference type="GO" id="GO:0009401">
    <property type="term" value="P:phosphoenolpyruvate-dependent sugar phosphotransferase system"/>
    <property type="evidence" value="ECO:0007669"/>
    <property type="project" value="UniProtKB-KW"/>
</dbReference>
<dbReference type="PROSITE" id="PS51100">
    <property type="entry name" value="PTS_EIIB_TYPE_3"/>
    <property type="match status" value="1"/>
</dbReference>
<dbReference type="PANTHER" id="PTHR34581">
    <property type="entry name" value="PTS SYSTEM N,N'-DIACETYLCHITOBIOSE-SPECIFIC EIIB COMPONENT"/>
    <property type="match status" value="1"/>
</dbReference>
<evidence type="ECO:0000313" key="9">
    <source>
        <dbReference type="EMBL" id="ABU78889.1"/>
    </source>
</evidence>
<evidence type="ECO:0000313" key="10">
    <source>
        <dbReference type="Proteomes" id="UP000000260"/>
    </source>
</evidence>
<reference evidence="9 10" key="1">
    <citation type="journal article" date="2010" name="PLoS ONE">
        <title>Genome sequence of Cronobacter sakazakii BAA-894 and comparative genomic hybridization analysis with other Cronobacter species.</title>
        <authorList>
            <person name="Kucerova E."/>
            <person name="Clifton S.W."/>
            <person name="Xia X.Q."/>
            <person name="Long F."/>
            <person name="Porwollik S."/>
            <person name="Fulton L."/>
            <person name="Fronick C."/>
            <person name="Minx P."/>
            <person name="Kyung K."/>
            <person name="Warren W."/>
            <person name="Fulton R."/>
            <person name="Feng D."/>
            <person name="Wollam A."/>
            <person name="Shah N."/>
            <person name="Bhonagiri V."/>
            <person name="Nash W.E."/>
            <person name="Hallsworth-Pepin K."/>
            <person name="Wilson R.K."/>
            <person name="McClelland M."/>
            <person name="Forsythe S.J."/>
        </authorList>
    </citation>
    <scope>NUCLEOTIDE SEQUENCE [LARGE SCALE GENOMIC DNA]</scope>
    <source>
        <strain evidence="9 10">ATCC BAA-894</strain>
    </source>
</reference>
<keyword evidence="3" id="KW-0762">Sugar transport</keyword>
<dbReference type="EMBL" id="CP000783">
    <property type="protein sequence ID" value="ABU78889.1"/>
    <property type="molecule type" value="Genomic_DNA"/>
</dbReference>
<dbReference type="GO" id="GO:0008982">
    <property type="term" value="F:protein-N(PI)-phosphohistidine-sugar phosphotransferase activity"/>
    <property type="evidence" value="ECO:0007669"/>
    <property type="project" value="InterPro"/>
</dbReference>
<dbReference type="InterPro" id="IPR051819">
    <property type="entry name" value="PTS_sugar-specific_EIIB"/>
</dbReference>
<evidence type="ECO:0000259" key="8">
    <source>
        <dbReference type="PROSITE" id="PS51100"/>
    </source>
</evidence>
<sequence length="122" mass="13488">MLGQEVGDKYQGNNSHRERIMKNIVLCCAAGMSTSMLVQRMKDAAQKKGVEVDIKAVPVAEFKDIIGTADIVLLGPQVKYEQPKFQEIADPLGKKVAVIDMMDYGMMKGDVVLDKALKMLEQ</sequence>
<keyword evidence="2" id="KW-0597">Phosphoprotein</keyword>
<dbReference type="CDD" id="cd05564">
    <property type="entry name" value="PTS_IIB_chitobiose_lichenan"/>
    <property type="match status" value="1"/>
</dbReference>
<proteinExistence type="predicted"/>
<gene>
    <name evidence="9" type="ordered locus">ESA_03685</name>
</gene>
<feature type="domain" description="PTS EIIB type-3" evidence="8">
    <location>
        <begin position="21"/>
        <end position="122"/>
    </location>
</feature>
<keyword evidence="5" id="KW-0598">Phosphotransferase system</keyword>
<dbReference type="AlphaFoldDB" id="A7MQQ4"/>
<dbReference type="InterPro" id="IPR013012">
    <property type="entry name" value="PTS_EIIB_3"/>
</dbReference>
<evidence type="ECO:0000256" key="4">
    <source>
        <dbReference type="ARBA" id="ARBA00022679"/>
    </source>
</evidence>
<dbReference type="KEGG" id="esa:ESA_03685"/>
<evidence type="ECO:0000256" key="5">
    <source>
        <dbReference type="ARBA" id="ARBA00022683"/>
    </source>
</evidence>
<dbReference type="HOGENOM" id="CLU_147323_2_1_6"/>
<evidence type="ECO:0000256" key="6">
    <source>
        <dbReference type="ARBA" id="ARBA00022777"/>
    </source>
</evidence>
<keyword evidence="10" id="KW-1185">Reference proteome</keyword>
<dbReference type="Pfam" id="PF02302">
    <property type="entry name" value="PTS_IIB"/>
    <property type="match status" value="1"/>
</dbReference>
<keyword evidence="4" id="KW-0808">Transferase</keyword>
<evidence type="ECO:0000256" key="7">
    <source>
        <dbReference type="PROSITE-ProRule" id="PRU00423"/>
    </source>
</evidence>
<feature type="modified residue" description="Phosphocysteine; by EIIA" evidence="7">
    <location>
        <position position="28"/>
    </location>
</feature>